<evidence type="ECO:0000313" key="8">
    <source>
        <dbReference type="Proteomes" id="UP000472261"/>
    </source>
</evidence>
<dbReference type="Ensembl" id="ENSPCLT00000026836.1">
    <property type="protein sequence ID" value="ENSPCLP00000019885.1"/>
    <property type="gene ID" value="ENSPCLG00000016916.1"/>
</dbReference>
<keyword evidence="2" id="KW-1015">Disulfide bond</keyword>
<reference evidence="7" key="2">
    <citation type="submission" date="2025-09" db="UniProtKB">
        <authorList>
            <consortium name="Ensembl"/>
        </authorList>
    </citation>
    <scope>IDENTIFICATION</scope>
</reference>
<dbReference type="PANTHER" id="PTHR11738">
    <property type="entry name" value="MHC CLASS I NK CELL RECEPTOR"/>
    <property type="match status" value="1"/>
</dbReference>
<dbReference type="Gene3D" id="2.60.40.10">
    <property type="entry name" value="Immunoglobulins"/>
    <property type="match status" value="2"/>
</dbReference>
<feature type="region of interest" description="Disordered" evidence="4">
    <location>
        <begin position="1"/>
        <end position="30"/>
    </location>
</feature>
<keyword evidence="5" id="KW-1133">Transmembrane helix</keyword>
<dbReference type="SUPFAM" id="SSF48726">
    <property type="entry name" value="Immunoglobulin"/>
    <property type="match status" value="2"/>
</dbReference>
<accession>A0A669QJP6</accession>
<dbReference type="OMA" id="WRRSHGN"/>
<proteinExistence type="predicted"/>
<evidence type="ECO:0000259" key="6">
    <source>
        <dbReference type="PROSITE" id="PS50835"/>
    </source>
</evidence>
<organism evidence="7 8">
    <name type="scientific">Phasianus colchicus</name>
    <name type="common">Common pheasant</name>
    <dbReference type="NCBI Taxonomy" id="9054"/>
    <lineage>
        <taxon>Eukaryota</taxon>
        <taxon>Metazoa</taxon>
        <taxon>Chordata</taxon>
        <taxon>Craniata</taxon>
        <taxon>Vertebrata</taxon>
        <taxon>Euteleostomi</taxon>
        <taxon>Archelosauria</taxon>
        <taxon>Archosauria</taxon>
        <taxon>Dinosauria</taxon>
        <taxon>Saurischia</taxon>
        <taxon>Theropoda</taxon>
        <taxon>Coelurosauria</taxon>
        <taxon>Aves</taxon>
        <taxon>Neognathae</taxon>
        <taxon>Galloanserae</taxon>
        <taxon>Galliformes</taxon>
        <taxon>Phasianidae</taxon>
        <taxon>Phasianinae</taxon>
        <taxon>Phasianus</taxon>
    </lineage>
</organism>
<dbReference type="FunFam" id="2.60.40.10:FF:000049">
    <property type="entry name" value="Leukocyte immunoglobulin-like receptor subfamily B member 1"/>
    <property type="match status" value="1"/>
</dbReference>
<evidence type="ECO:0000256" key="1">
    <source>
        <dbReference type="ARBA" id="ARBA00022729"/>
    </source>
</evidence>
<dbReference type="Pfam" id="PF13895">
    <property type="entry name" value="Ig_2"/>
    <property type="match status" value="1"/>
</dbReference>
<dbReference type="InterPro" id="IPR050412">
    <property type="entry name" value="Ig-like_Receptors_ImmuneReg"/>
</dbReference>
<dbReference type="InterPro" id="IPR003599">
    <property type="entry name" value="Ig_sub"/>
</dbReference>
<dbReference type="AlphaFoldDB" id="A0A669QJP6"/>
<dbReference type="SMART" id="SM00409">
    <property type="entry name" value="IG"/>
    <property type="match status" value="1"/>
</dbReference>
<evidence type="ECO:0000313" key="7">
    <source>
        <dbReference type="Ensembl" id="ENSPCLP00000019885.1"/>
    </source>
</evidence>
<keyword evidence="5" id="KW-0812">Transmembrane</keyword>
<evidence type="ECO:0000256" key="5">
    <source>
        <dbReference type="SAM" id="Phobius"/>
    </source>
</evidence>
<evidence type="ECO:0000256" key="2">
    <source>
        <dbReference type="ARBA" id="ARBA00023157"/>
    </source>
</evidence>
<dbReference type="InterPro" id="IPR007110">
    <property type="entry name" value="Ig-like_dom"/>
</dbReference>
<dbReference type="PROSITE" id="PS50835">
    <property type="entry name" value="IG_LIKE"/>
    <property type="match status" value="1"/>
</dbReference>
<dbReference type="PANTHER" id="PTHR11738:SF186">
    <property type="entry name" value="OSTEOCLAST-ASSOCIATED IMMUNOGLOBULIN-LIKE RECEPTOR"/>
    <property type="match status" value="1"/>
</dbReference>
<keyword evidence="1" id="KW-0732">Signal</keyword>
<feature type="domain" description="Ig-like" evidence="6">
    <location>
        <begin position="22"/>
        <end position="92"/>
    </location>
</feature>
<keyword evidence="8" id="KW-1185">Reference proteome</keyword>
<evidence type="ECO:0000256" key="4">
    <source>
        <dbReference type="SAM" id="MobiDB-lite"/>
    </source>
</evidence>
<evidence type="ECO:0000256" key="3">
    <source>
        <dbReference type="ARBA" id="ARBA00023319"/>
    </source>
</evidence>
<feature type="compositionally biased region" description="Basic and acidic residues" evidence="4">
    <location>
        <begin position="1"/>
        <end position="20"/>
    </location>
</feature>
<keyword evidence="3" id="KW-0393">Immunoglobulin domain</keyword>
<feature type="transmembrane region" description="Helical" evidence="5">
    <location>
        <begin position="190"/>
        <end position="212"/>
    </location>
</feature>
<dbReference type="GO" id="GO:0002764">
    <property type="term" value="P:immune response-regulating signaling pathway"/>
    <property type="evidence" value="ECO:0007669"/>
    <property type="project" value="TreeGrafter"/>
</dbReference>
<protein>
    <recommendedName>
        <fullName evidence="6">Ig-like domain-containing protein</fullName>
    </recommendedName>
</protein>
<keyword evidence="5" id="KW-0472">Membrane</keyword>
<reference evidence="7" key="1">
    <citation type="submission" date="2025-08" db="UniProtKB">
        <authorList>
            <consortium name="Ensembl"/>
        </authorList>
    </citation>
    <scope>IDENTIFICATION</scope>
</reference>
<name>A0A669QJP6_PHACC</name>
<sequence>MGPEGGERGQRTMRGAEEVPRPSLSLHPSQGVSLGDNVTLRCHLPQPAARVELYKEGYSGFKKQAHMDMVQDMAEFPLISVKKEDGVRYQCQYWLLEPPGTLEKSEPVELVVTGEAKISLIPKECVETGTNVTIQCDNQEFGGIIFLHKDGHSAPLQHQKPNDQATATFTLFGVTNLCLLSPWRRSHGNLVVAVVRGCAAALVFGLGLYFVLDACSLWIRRDNSPGGEDN</sequence>
<dbReference type="InterPro" id="IPR013783">
    <property type="entry name" value="Ig-like_fold"/>
</dbReference>
<dbReference type="Proteomes" id="UP000472261">
    <property type="component" value="Unplaced"/>
</dbReference>
<dbReference type="InterPro" id="IPR036179">
    <property type="entry name" value="Ig-like_dom_sf"/>
</dbReference>